<evidence type="ECO:0000256" key="7">
    <source>
        <dbReference type="ARBA" id="ARBA00022694"/>
    </source>
</evidence>
<dbReference type="GO" id="GO:0008168">
    <property type="term" value="F:methyltransferase activity"/>
    <property type="evidence" value="ECO:0007669"/>
    <property type="project" value="UniProtKB-KW"/>
</dbReference>
<keyword evidence="6" id="KW-0949">S-adenosyl-L-methionine</keyword>
<dbReference type="SUPFAM" id="SSF53335">
    <property type="entry name" value="S-adenosyl-L-methionine-dependent methyltransferases"/>
    <property type="match status" value="1"/>
</dbReference>
<evidence type="ECO:0000256" key="6">
    <source>
        <dbReference type="ARBA" id="ARBA00022691"/>
    </source>
</evidence>
<dbReference type="EMBL" id="JAHZSS010000008">
    <property type="protein sequence ID" value="MBW8191093.1"/>
    <property type="molecule type" value="Genomic_DNA"/>
</dbReference>
<evidence type="ECO:0000256" key="4">
    <source>
        <dbReference type="ARBA" id="ARBA00022603"/>
    </source>
</evidence>
<dbReference type="Pfam" id="PF02390">
    <property type="entry name" value="Methyltransf_4"/>
    <property type="match status" value="1"/>
</dbReference>
<gene>
    <name evidence="8" type="ORF">K0504_08610</name>
</gene>
<dbReference type="Gene3D" id="3.40.50.150">
    <property type="entry name" value="Vaccinia Virus protein VP39"/>
    <property type="match status" value="1"/>
</dbReference>
<dbReference type="GO" id="GO:0032259">
    <property type="term" value="P:methylation"/>
    <property type="evidence" value="ECO:0007669"/>
    <property type="project" value="UniProtKB-KW"/>
</dbReference>
<keyword evidence="9" id="KW-1185">Reference proteome</keyword>
<dbReference type="RefSeq" id="WP_220103773.1">
    <property type="nucleotide sequence ID" value="NZ_JAHZSS010000008.1"/>
</dbReference>
<keyword evidence="7" id="KW-0819">tRNA processing</keyword>
<accession>A0ABS7EGP5</accession>
<dbReference type="InterPro" id="IPR029063">
    <property type="entry name" value="SAM-dependent_MTases_sf"/>
</dbReference>
<dbReference type="EC" id="2.1.1.33" evidence="3"/>
<comment type="catalytic activity">
    <reaction evidence="1">
        <text>guanosine(46) in tRNA + S-adenosyl-L-methionine = N(7)-methylguanosine(46) in tRNA + S-adenosyl-L-homocysteine</text>
        <dbReference type="Rhea" id="RHEA:42708"/>
        <dbReference type="Rhea" id="RHEA-COMP:10188"/>
        <dbReference type="Rhea" id="RHEA-COMP:10189"/>
        <dbReference type="ChEBI" id="CHEBI:57856"/>
        <dbReference type="ChEBI" id="CHEBI:59789"/>
        <dbReference type="ChEBI" id="CHEBI:74269"/>
        <dbReference type="ChEBI" id="CHEBI:74480"/>
        <dbReference type="EC" id="2.1.1.33"/>
    </reaction>
</comment>
<evidence type="ECO:0000313" key="8">
    <source>
        <dbReference type="EMBL" id="MBW8191093.1"/>
    </source>
</evidence>
<dbReference type="Proteomes" id="UP001166251">
    <property type="component" value="Unassembled WGS sequence"/>
</dbReference>
<dbReference type="PROSITE" id="PS51625">
    <property type="entry name" value="SAM_MT_TRMB"/>
    <property type="match status" value="1"/>
</dbReference>
<name>A0ABS7EGP5_9GAMM</name>
<sequence>MTGDSKQIVSNQVGVHEHLNHKVERHLLHPFQKPIAAHTQHVFDELNDHVKQWQGPVILDACCGVGESSQHLAAMFPDALVVGIDKSACRISKGIKQEAKGRYVLARADLNDLWRLIWAAQWPVTRQYILYPNPWPKSEHLGRRWHGAGVFPYILATGGILTVRSNWPIYVAEFAEAVTLAGLPTSSRPFPQAGNQPEPITPFERKYWLSGHSSTELEIDLTDYHPPAWLVQTKPQLNNSPLS</sequence>
<organism evidence="8 9">
    <name type="scientific">Neiella holothuriorum</name>
    <dbReference type="NCBI Taxonomy" id="2870530"/>
    <lineage>
        <taxon>Bacteria</taxon>
        <taxon>Pseudomonadati</taxon>
        <taxon>Pseudomonadota</taxon>
        <taxon>Gammaproteobacteria</taxon>
        <taxon>Alteromonadales</taxon>
        <taxon>Echinimonadaceae</taxon>
        <taxon>Neiella</taxon>
    </lineage>
</organism>
<protein>
    <recommendedName>
        <fullName evidence="3">tRNA (guanine(46)-N(7))-methyltransferase</fullName>
        <ecNumber evidence="3">2.1.1.33</ecNumber>
    </recommendedName>
</protein>
<evidence type="ECO:0000313" key="9">
    <source>
        <dbReference type="Proteomes" id="UP001166251"/>
    </source>
</evidence>
<dbReference type="InterPro" id="IPR003358">
    <property type="entry name" value="tRNA_(Gua-N-7)_MeTrfase_Trmb"/>
</dbReference>
<keyword evidence="4 8" id="KW-0489">Methyltransferase</keyword>
<comment type="function">
    <text evidence="2">Catalyzes the formation of N(7)-methylguanine at position 46 (m7G46) in tRNA.</text>
</comment>
<reference evidence="8" key="1">
    <citation type="submission" date="2021-07" db="EMBL/GenBank/DDBJ databases">
        <title>Neiella marina sp. nov., isolated from the intestinal content of sea cucumber Apostichopus japonicus.</title>
        <authorList>
            <person name="Bai X."/>
        </authorList>
    </citation>
    <scope>NUCLEOTIDE SEQUENCE</scope>
    <source>
        <strain evidence="8">126</strain>
    </source>
</reference>
<evidence type="ECO:0000256" key="5">
    <source>
        <dbReference type="ARBA" id="ARBA00022679"/>
    </source>
</evidence>
<evidence type="ECO:0000256" key="3">
    <source>
        <dbReference type="ARBA" id="ARBA00011977"/>
    </source>
</evidence>
<evidence type="ECO:0000256" key="1">
    <source>
        <dbReference type="ARBA" id="ARBA00000142"/>
    </source>
</evidence>
<keyword evidence="5" id="KW-0808">Transferase</keyword>
<evidence type="ECO:0000256" key="2">
    <source>
        <dbReference type="ARBA" id="ARBA00003015"/>
    </source>
</evidence>
<comment type="caution">
    <text evidence="8">The sequence shown here is derived from an EMBL/GenBank/DDBJ whole genome shotgun (WGS) entry which is preliminary data.</text>
</comment>
<dbReference type="CDD" id="cd02440">
    <property type="entry name" value="AdoMet_MTases"/>
    <property type="match status" value="1"/>
</dbReference>
<proteinExistence type="predicted"/>